<dbReference type="Proteomes" id="UP000621454">
    <property type="component" value="Unassembled WGS sequence"/>
</dbReference>
<organism evidence="3 4">
    <name type="scientific">Gordonia jinhuaensis</name>
    <dbReference type="NCBI Taxonomy" id="1517702"/>
    <lineage>
        <taxon>Bacteria</taxon>
        <taxon>Bacillati</taxon>
        <taxon>Actinomycetota</taxon>
        <taxon>Actinomycetes</taxon>
        <taxon>Mycobacteriales</taxon>
        <taxon>Gordoniaceae</taxon>
        <taxon>Gordonia</taxon>
    </lineage>
</organism>
<evidence type="ECO:0000313" key="3">
    <source>
        <dbReference type="EMBL" id="GGB18769.1"/>
    </source>
</evidence>
<evidence type="ECO:0000256" key="1">
    <source>
        <dbReference type="SAM" id="MobiDB-lite"/>
    </source>
</evidence>
<name>A0A916SUM9_9ACTN</name>
<keyword evidence="2" id="KW-1133">Transmembrane helix</keyword>
<comment type="caution">
    <text evidence="3">The sequence shown here is derived from an EMBL/GenBank/DDBJ whole genome shotgun (WGS) entry which is preliminary data.</text>
</comment>
<feature type="region of interest" description="Disordered" evidence="1">
    <location>
        <begin position="1"/>
        <end position="101"/>
    </location>
</feature>
<dbReference type="InterPro" id="IPR021403">
    <property type="entry name" value="DUF3043"/>
</dbReference>
<keyword evidence="2" id="KW-0812">Transmembrane</keyword>
<evidence type="ECO:0000313" key="4">
    <source>
        <dbReference type="Proteomes" id="UP000621454"/>
    </source>
</evidence>
<feature type="compositionally biased region" description="Basic and acidic residues" evidence="1">
    <location>
        <begin position="37"/>
        <end position="52"/>
    </location>
</feature>
<proteinExistence type="predicted"/>
<dbReference type="Pfam" id="PF11241">
    <property type="entry name" value="DUF3043"/>
    <property type="match status" value="1"/>
</dbReference>
<protein>
    <recommendedName>
        <fullName evidence="5">DUF3043 domain-containing protein</fullName>
    </recommendedName>
</protein>
<dbReference type="AlphaFoldDB" id="A0A916SUM9"/>
<keyword evidence="2" id="KW-0472">Membrane</keyword>
<evidence type="ECO:0000256" key="2">
    <source>
        <dbReference type="SAM" id="Phobius"/>
    </source>
</evidence>
<evidence type="ECO:0008006" key="5">
    <source>
        <dbReference type="Google" id="ProtNLM"/>
    </source>
</evidence>
<feature type="transmembrane region" description="Helical" evidence="2">
    <location>
        <begin position="155"/>
        <end position="175"/>
    </location>
</feature>
<reference evidence="3" key="2">
    <citation type="submission" date="2020-09" db="EMBL/GenBank/DDBJ databases">
        <authorList>
            <person name="Sun Q."/>
            <person name="Zhou Y."/>
        </authorList>
    </citation>
    <scope>NUCLEOTIDE SEQUENCE</scope>
    <source>
        <strain evidence="3">CGMCC 1.12827</strain>
    </source>
</reference>
<feature type="transmembrane region" description="Helical" evidence="2">
    <location>
        <begin position="132"/>
        <end position="149"/>
    </location>
</feature>
<feature type="compositionally biased region" description="Acidic residues" evidence="1">
    <location>
        <begin position="17"/>
        <end position="27"/>
    </location>
</feature>
<feature type="compositionally biased region" description="Basic and acidic residues" evidence="1">
    <location>
        <begin position="81"/>
        <end position="101"/>
    </location>
</feature>
<reference evidence="3" key="1">
    <citation type="journal article" date="2014" name="Int. J. Syst. Evol. Microbiol.">
        <title>Complete genome sequence of Corynebacterium casei LMG S-19264T (=DSM 44701T), isolated from a smear-ripened cheese.</title>
        <authorList>
            <consortium name="US DOE Joint Genome Institute (JGI-PGF)"/>
            <person name="Walter F."/>
            <person name="Albersmeier A."/>
            <person name="Kalinowski J."/>
            <person name="Ruckert C."/>
        </authorList>
    </citation>
    <scope>NUCLEOTIDE SEQUENCE</scope>
    <source>
        <strain evidence="3">CGMCC 1.12827</strain>
    </source>
</reference>
<keyword evidence="4" id="KW-1185">Reference proteome</keyword>
<gene>
    <name evidence="3" type="ORF">GCM10011489_03610</name>
</gene>
<accession>A0A916SUM9</accession>
<sequence>MPWTKVETDGPAVQTDDTSETDVDVDDPTSGSSRAYTEGKGRPTPKRRDAERKRRGPVAPAPQTRAEARARRKERRSTMSKQEKRELSNERRNQRADQRERMMAGEEKYLMPRDQGPVRRYVRDLVDSRRNLAGLFIPMAIVLILIMFVPSIAQYATVVMLVFAIFLAIDGVILGRMVNKRVRERFPDSTDGGFKLGWYAFNRAMMLRRMRAPRPQVSPGDAV</sequence>
<dbReference type="EMBL" id="BMGC01000002">
    <property type="protein sequence ID" value="GGB18769.1"/>
    <property type="molecule type" value="Genomic_DNA"/>
</dbReference>